<dbReference type="AlphaFoldDB" id="A0A6I1MQQ2"/>
<evidence type="ECO:0000313" key="2">
    <source>
        <dbReference type="EMBL" id="MPQ44497.1"/>
    </source>
</evidence>
<name>A0A6I1MQQ2_9CLOT</name>
<dbReference type="EMBL" id="WHJC01000231">
    <property type="protein sequence ID" value="MPQ44497.1"/>
    <property type="molecule type" value="Genomic_DNA"/>
</dbReference>
<keyword evidence="1" id="KW-0732">Signal</keyword>
<feature type="signal peptide" evidence="1">
    <location>
        <begin position="1"/>
        <end position="20"/>
    </location>
</feature>
<evidence type="ECO:0000313" key="3">
    <source>
        <dbReference type="Proteomes" id="UP000430345"/>
    </source>
</evidence>
<dbReference type="PROSITE" id="PS51257">
    <property type="entry name" value="PROKAR_LIPOPROTEIN"/>
    <property type="match status" value="1"/>
</dbReference>
<proteinExistence type="predicted"/>
<keyword evidence="3" id="KW-1185">Reference proteome</keyword>
<dbReference type="RefSeq" id="WP_152891021.1">
    <property type="nucleotide sequence ID" value="NZ_WHJC01000231.1"/>
</dbReference>
<comment type="caution">
    <text evidence="2">The sequence shown here is derived from an EMBL/GenBank/DDBJ whole genome shotgun (WGS) entry which is preliminary data.</text>
</comment>
<reference evidence="2 3" key="1">
    <citation type="submission" date="2019-10" db="EMBL/GenBank/DDBJ databases">
        <title>The Genome Sequence of Clostridium tarantellae Isolated from Fish Brain.</title>
        <authorList>
            <person name="Bano L."/>
            <person name="Kiel M."/>
            <person name="Sales G."/>
            <person name="Doxey A.C."/>
            <person name="Mansfield M.J."/>
            <person name="Schiavone M."/>
            <person name="Rossetto O."/>
            <person name="Pirazzini M."/>
            <person name="Dobrindt U."/>
            <person name="Montecucco C."/>
        </authorList>
    </citation>
    <scope>NUCLEOTIDE SEQUENCE [LARGE SCALE GENOMIC DNA]</scope>
    <source>
        <strain evidence="2 3">DSM 3997</strain>
    </source>
</reference>
<evidence type="ECO:0008006" key="4">
    <source>
        <dbReference type="Google" id="ProtNLM"/>
    </source>
</evidence>
<dbReference type="OrthoDB" id="2677224at2"/>
<feature type="chain" id="PRO_5038787218" description="Lipoprotein" evidence="1">
    <location>
        <begin position="21"/>
        <end position="502"/>
    </location>
</feature>
<organism evidence="2 3">
    <name type="scientific">Clostridium tarantellae</name>
    <dbReference type="NCBI Taxonomy" id="39493"/>
    <lineage>
        <taxon>Bacteria</taxon>
        <taxon>Bacillati</taxon>
        <taxon>Bacillota</taxon>
        <taxon>Clostridia</taxon>
        <taxon>Eubacteriales</taxon>
        <taxon>Clostridiaceae</taxon>
        <taxon>Clostridium</taxon>
    </lineage>
</organism>
<accession>A0A6I1MQQ2</accession>
<sequence>MKRRMTLISMFLISMFFLTGCTKNKVFDQNKVIPPKPNSISINGIWKPISYEVIDEAAVEEGQQDNFMNELVTISEDSVSIEDNIIENPKFKLKRLNKNEYISGSNKITSKYDLKDKEYVDIISVSDNNKTYFNIILADNNKAILFKSSLYSPTVVAELIKKSSSANNSEEDSDEVKSSDNLNKIIDSQDKYYKMDAGILLGLKTLGKKNSSGELILPQYKTLWISMNGDTIQPIKELNNMLLLPRTNGFSKIQLESKNYNWGHEEVLKVINKKKGEKEIKSTLVQDNGYNDITFIGNDYIGLQYYNGKDFNNKYNKYKIIPVDSLNTSESVDITNLLGEKGKVIYENSKMKFLEANKLENSKKFDLNNNYKNVTLVRKNGQWQLESLINCKSGDETMAFLINISPVNTFVNYDTMLIPWNKVIDFNPSTRDLVSSPNSKFAVALIEDRLVIYKIINGKIKNELANIKINSNDEIVMAEWATGDFVNYWNNIVDEYGGKIIK</sequence>
<protein>
    <recommendedName>
        <fullName evidence="4">Lipoprotein</fullName>
    </recommendedName>
</protein>
<gene>
    <name evidence="2" type="ORF">GBZ86_12130</name>
</gene>
<evidence type="ECO:0000256" key="1">
    <source>
        <dbReference type="SAM" id="SignalP"/>
    </source>
</evidence>
<dbReference type="Proteomes" id="UP000430345">
    <property type="component" value="Unassembled WGS sequence"/>
</dbReference>